<comment type="caution">
    <text evidence="5">The sequence shown here is derived from an EMBL/GenBank/DDBJ whole genome shotgun (WGS) entry which is preliminary data.</text>
</comment>
<dbReference type="InterPro" id="IPR036388">
    <property type="entry name" value="WH-like_DNA-bd_sf"/>
</dbReference>
<dbReference type="Pfam" id="PF00392">
    <property type="entry name" value="GntR"/>
    <property type="match status" value="1"/>
</dbReference>
<keyword evidence="1" id="KW-0805">Transcription regulation</keyword>
<reference evidence="5 6" key="1">
    <citation type="submission" date="2018-01" db="EMBL/GenBank/DDBJ databases">
        <title>Genomic Encyclopedia of Type Strains, Phase III (KMG-III): the genomes of soil and plant-associated and newly described type strains.</title>
        <authorList>
            <person name="Whitman W."/>
        </authorList>
    </citation>
    <scope>NUCLEOTIDE SEQUENCE [LARGE SCALE GENOMIC DNA]</scope>
    <source>
        <strain evidence="5 6">1131</strain>
    </source>
</reference>
<dbReference type="InterPro" id="IPR000524">
    <property type="entry name" value="Tscrpt_reg_HTH_GntR"/>
</dbReference>
<dbReference type="Pfam" id="PF07729">
    <property type="entry name" value="FCD"/>
    <property type="match status" value="1"/>
</dbReference>
<feature type="domain" description="HTH gntR-type" evidence="4">
    <location>
        <begin position="41"/>
        <end position="108"/>
    </location>
</feature>
<dbReference type="InterPro" id="IPR011711">
    <property type="entry name" value="GntR_C"/>
</dbReference>
<gene>
    <name evidence="5" type="ORF">CYD53_12333</name>
</gene>
<dbReference type="AlphaFoldDB" id="A0A2S4LW11"/>
<dbReference type="GO" id="GO:0003700">
    <property type="term" value="F:DNA-binding transcription factor activity"/>
    <property type="evidence" value="ECO:0007669"/>
    <property type="project" value="InterPro"/>
</dbReference>
<evidence type="ECO:0000313" key="5">
    <source>
        <dbReference type="EMBL" id="POR46636.1"/>
    </source>
</evidence>
<organism evidence="5 6">
    <name type="scientific">Bosea psychrotolerans</name>
    <dbReference type="NCBI Taxonomy" id="1871628"/>
    <lineage>
        <taxon>Bacteria</taxon>
        <taxon>Pseudomonadati</taxon>
        <taxon>Pseudomonadota</taxon>
        <taxon>Alphaproteobacteria</taxon>
        <taxon>Hyphomicrobiales</taxon>
        <taxon>Boseaceae</taxon>
        <taxon>Bosea</taxon>
    </lineage>
</organism>
<dbReference type="SUPFAM" id="SSF48008">
    <property type="entry name" value="GntR ligand-binding domain-like"/>
    <property type="match status" value="1"/>
</dbReference>
<dbReference type="RefSeq" id="WP_342751743.1">
    <property type="nucleotide sequence ID" value="NZ_PQFZ01000023.1"/>
</dbReference>
<dbReference type="InterPro" id="IPR008920">
    <property type="entry name" value="TF_FadR/GntR_C"/>
</dbReference>
<protein>
    <submittedName>
        <fullName evidence="5">GntR family transcriptional regulator</fullName>
    </submittedName>
</protein>
<dbReference type="InterPro" id="IPR036390">
    <property type="entry name" value="WH_DNA-bd_sf"/>
</dbReference>
<dbReference type="Gene3D" id="1.10.10.10">
    <property type="entry name" value="Winged helix-like DNA-binding domain superfamily/Winged helix DNA-binding domain"/>
    <property type="match status" value="1"/>
</dbReference>
<evidence type="ECO:0000313" key="6">
    <source>
        <dbReference type="Proteomes" id="UP000236919"/>
    </source>
</evidence>
<dbReference type="PANTHER" id="PTHR43537:SF39">
    <property type="entry name" value="HTH-TYPE TRANSCRIPTIONAL REGULATOR MCBR"/>
    <property type="match status" value="1"/>
</dbReference>
<evidence type="ECO:0000256" key="1">
    <source>
        <dbReference type="ARBA" id="ARBA00023015"/>
    </source>
</evidence>
<proteinExistence type="predicted"/>
<dbReference type="SUPFAM" id="SSF46785">
    <property type="entry name" value="Winged helix' DNA-binding domain"/>
    <property type="match status" value="1"/>
</dbReference>
<dbReference type="SMART" id="SM00895">
    <property type="entry name" value="FCD"/>
    <property type="match status" value="1"/>
</dbReference>
<dbReference type="PANTHER" id="PTHR43537">
    <property type="entry name" value="TRANSCRIPTIONAL REGULATOR, GNTR FAMILY"/>
    <property type="match status" value="1"/>
</dbReference>
<evidence type="ECO:0000256" key="3">
    <source>
        <dbReference type="ARBA" id="ARBA00023163"/>
    </source>
</evidence>
<evidence type="ECO:0000259" key="4">
    <source>
        <dbReference type="PROSITE" id="PS50949"/>
    </source>
</evidence>
<dbReference type="GO" id="GO:0003677">
    <property type="term" value="F:DNA binding"/>
    <property type="evidence" value="ECO:0007669"/>
    <property type="project" value="UniProtKB-KW"/>
</dbReference>
<dbReference type="PROSITE" id="PS50949">
    <property type="entry name" value="HTH_GNTR"/>
    <property type="match status" value="1"/>
</dbReference>
<accession>A0A2S4LW11</accession>
<keyword evidence="3" id="KW-0804">Transcription</keyword>
<keyword evidence="2" id="KW-0238">DNA-binding</keyword>
<dbReference type="EMBL" id="PQFZ01000023">
    <property type="protein sequence ID" value="POR46636.1"/>
    <property type="molecule type" value="Genomic_DNA"/>
</dbReference>
<dbReference type="SMART" id="SM00345">
    <property type="entry name" value="HTH_GNTR"/>
    <property type="match status" value="1"/>
</dbReference>
<keyword evidence="6" id="KW-1185">Reference proteome</keyword>
<sequence>MIGHVQPSPVAAAAMADDAPGAAETPRDPWVLDEVGALARETLGERVTAELRALLVAGRLAPGEKLSLRRVAEALGVSMMPVREAVSRLAADGALEVLPGRAVRVPVLTLAQFRELTRLRLVVEGFAAEEAARKATPDQLARIAAHEAAFRQAASAEAPDPAGAVAANRDLHFALYEAAGMPSLIEMIERLWLKAGPILNLDMRHEPRRLKGGRAMQEHEKLLAALRRGDAAAARAALEADIGAAAAHIEQTGQLKESD</sequence>
<dbReference type="Gene3D" id="1.20.120.530">
    <property type="entry name" value="GntR ligand-binding domain-like"/>
    <property type="match status" value="1"/>
</dbReference>
<dbReference type="CDD" id="cd07377">
    <property type="entry name" value="WHTH_GntR"/>
    <property type="match status" value="1"/>
</dbReference>
<dbReference type="Proteomes" id="UP000236919">
    <property type="component" value="Unassembled WGS sequence"/>
</dbReference>
<evidence type="ECO:0000256" key="2">
    <source>
        <dbReference type="ARBA" id="ARBA00023125"/>
    </source>
</evidence>
<name>A0A2S4LW11_9HYPH</name>